<proteinExistence type="predicted"/>
<accession>A0ABZ0Z4Z4</accession>
<keyword evidence="2" id="KW-1185">Reference proteome</keyword>
<dbReference type="EMBL" id="OR769218">
    <property type="protein sequence ID" value="WQJ54279.1"/>
    <property type="molecule type" value="Genomic_DNA"/>
</dbReference>
<dbReference type="Proteomes" id="UP001346559">
    <property type="component" value="Segment"/>
</dbReference>
<name>A0ABZ0Z4Z4_9CAUD</name>
<dbReference type="SUPFAM" id="SSF159006">
    <property type="entry name" value="YopX-like"/>
    <property type="match status" value="1"/>
</dbReference>
<organism evidence="1 2">
    <name type="scientific">phage Lak_Megaphage_RVC_AP1_GC26</name>
    <dbReference type="NCBI Taxonomy" id="3109224"/>
    <lineage>
        <taxon>Viruses</taxon>
        <taxon>Duplodnaviria</taxon>
        <taxon>Heunggongvirae</taxon>
        <taxon>Uroviricota</taxon>
        <taxon>Caudoviricetes</taxon>
        <taxon>Caudoviricetes code 15 clade</taxon>
    </lineage>
</organism>
<evidence type="ECO:0000313" key="1">
    <source>
        <dbReference type="EMBL" id="WQJ54279.1"/>
    </source>
</evidence>
<protein>
    <recommendedName>
        <fullName evidence="3">YopX protein domain-containing protein</fullName>
    </recommendedName>
</protein>
<reference evidence="1 2" key="1">
    <citation type="submission" date="2023-11" db="EMBL/GenBank/DDBJ databases">
        <authorList>
            <person name="Cook R."/>
            <person name="Crisci M."/>
            <person name="Pye H."/>
            <person name="Adriaenssens E."/>
            <person name="Santini J."/>
        </authorList>
    </citation>
    <scope>NUCLEOTIDE SEQUENCE [LARGE SCALE GENOMIC DNA]</scope>
    <source>
        <strain evidence="1">Lak_Megaphage_RVC_AP1_GC26</strain>
    </source>
</reference>
<evidence type="ECO:0000313" key="2">
    <source>
        <dbReference type="Proteomes" id="UP001346559"/>
    </source>
</evidence>
<sequence length="90" mass="10758">MRTWLDKKTNQWVSERPEITWTGLVDINTGEKIFEDDTISIIDICTYPIKNRERKIITLKPNDKHFNIWACPEYYQEECKPILIKKGDTK</sequence>
<evidence type="ECO:0008006" key="3">
    <source>
        <dbReference type="Google" id="ProtNLM"/>
    </source>
</evidence>